<name>A0ABQ8HJY3_9ROSI</name>
<dbReference type="Pfam" id="PF24868">
    <property type="entry name" value="YABBY_N"/>
    <property type="match status" value="1"/>
</dbReference>
<keyword evidence="4" id="KW-1185">Reference proteome</keyword>
<dbReference type="Proteomes" id="UP000827721">
    <property type="component" value="Unassembled WGS sequence"/>
</dbReference>
<feature type="compositionally biased region" description="Low complexity" evidence="1">
    <location>
        <begin position="81"/>
        <end position="101"/>
    </location>
</feature>
<organism evidence="3 4">
    <name type="scientific">Xanthoceras sorbifolium</name>
    <dbReference type="NCBI Taxonomy" id="99658"/>
    <lineage>
        <taxon>Eukaryota</taxon>
        <taxon>Viridiplantae</taxon>
        <taxon>Streptophyta</taxon>
        <taxon>Embryophyta</taxon>
        <taxon>Tracheophyta</taxon>
        <taxon>Spermatophyta</taxon>
        <taxon>Magnoliopsida</taxon>
        <taxon>eudicotyledons</taxon>
        <taxon>Gunneridae</taxon>
        <taxon>Pentapetalae</taxon>
        <taxon>rosids</taxon>
        <taxon>malvids</taxon>
        <taxon>Sapindales</taxon>
        <taxon>Sapindaceae</taxon>
        <taxon>Xanthoceroideae</taxon>
        <taxon>Xanthoceras</taxon>
    </lineage>
</organism>
<reference evidence="3 4" key="1">
    <citation type="submission" date="2021-02" db="EMBL/GenBank/DDBJ databases">
        <title>Plant Genome Project.</title>
        <authorList>
            <person name="Zhang R.-G."/>
        </authorList>
    </citation>
    <scope>NUCLEOTIDE SEQUENCE [LARGE SCALE GENOMIC DNA]</scope>
    <source>
        <tissue evidence="3">Leaves</tissue>
    </source>
</reference>
<gene>
    <name evidence="3" type="ORF">JRO89_XS10G0212200</name>
</gene>
<evidence type="ECO:0000313" key="3">
    <source>
        <dbReference type="EMBL" id="KAH7561327.1"/>
    </source>
</evidence>
<dbReference type="InterPro" id="IPR006780">
    <property type="entry name" value="YABBY"/>
</dbReference>
<proteinExistence type="predicted"/>
<dbReference type="PANTHER" id="PTHR31675:SF30">
    <property type="entry name" value="AXIAL REGULATOR YABBY 2-RELATED"/>
    <property type="match status" value="1"/>
</dbReference>
<accession>A0ABQ8HJY3</accession>
<feature type="region of interest" description="Disordered" evidence="1">
    <location>
        <begin position="60"/>
        <end position="115"/>
    </location>
</feature>
<evidence type="ECO:0000313" key="4">
    <source>
        <dbReference type="Proteomes" id="UP000827721"/>
    </source>
</evidence>
<protein>
    <recommendedName>
        <fullName evidence="2">YABBY N-terminal domain-containing protein</fullName>
    </recommendedName>
</protein>
<dbReference type="InterPro" id="IPR056776">
    <property type="entry name" value="YABBY_N"/>
</dbReference>
<dbReference type="EMBL" id="JAFEMO010000010">
    <property type="protein sequence ID" value="KAH7561327.1"/>
    <property type="molecule type" value="Genomic_DNA"/>
</dbReference>
<feature type="compositionally biased region" description="Basic and acidic residues" evidence="1">
    <location>
        <begin position="67"/>
        <end position="80"/>
    </location>
</feature>
<sequence>MYSSRSLMIPVGYCLTGDGLYGFRSSHVSVPCTSMFNIVTVRCGHCANLLSVNMGSSLPTVVPLQDPHQKQHLTSEDSSKDSGSSSSSPSSSKCNKFSSFESAEHETPRMPPIRR</sequence>
<evidence type="ECO:0000256" key="1">
    <source>
        <dbReference type="SAM" id="MobiDB-lite"/>
    </source>
</evidence>
<feature type="domain" description="YABBY N-terminal" evidence="2">
    <location>
        <begin position="28"/>
        <end position="64"/>
    </location>
</feature>
<comment type="caution">
    <text evidence="3">The sequence shown here is derived from an EMBL/GenBank/DDBJ whole genome shotgun (WGS) entry which is preliminary data.</text>
</comment>
<evidence type="ECO:0000259" key="2">
    <source>
        <dbReference type="Pfam" id="PF24868"/>
    </source>
</evidence>
<dbReference type="PANTHER" id="PTHR31675">
    <property type="entry name" value="PROTEIN YABBY 6-RELATED"/>
    <property type="match status" value="1"/>
</dbReference>